<sequence length="518" mass="59173">MPHLAEEEQNHIPRAMRQPSFYPHPTQDPIRMVQTHISHVFLTGPFAYKVKRPVNFGFLNFSTLQARHHYCLLELSRNQSYAPELYLEVVPIRFGAAGFSLTGHGKIVDYAVKMHQFDERFLFSRMFLGNRLEARHLEKLGRRLAAVHAGAEWDPVKAERYGSASAVQAVVADNYQTGERFLGRLHDKQHNHAVKTFTDHLFHEQQDLFTGRVQNGMVRLCHGDLHLNNVCWYNEDAHPFDCIEFNDAFSIIDVLYDCAFMVMDLENRNRGDLAFAFFNAWFESVYDIEGLQLLPFYLNLRAYVRAKVYSLMAEDETQSADSRSEKEGKAAHFYELAYRYTQARPRRAIIVCGLSGSGKSTVAAWLAGQLTAIHLRSDAIRKHLAGIPTTQKGDSSLYKPAFSEKTYARLIEDAGRVLDAGFSVVLDAKFDRRDQRDQARAALLKRGVSVDFIHCRARLETLAQRLTDRVGDVSDAGPDLLESQTQSWQPFSVEDQVLELNTEHHWRARLGDLLGRKP</sequence>
<dbReference type="SUPFAM" id="SSF56112">
    <property type="entry name" value="Protein kinase-like (PK-like)"/>
    <property type="match status" value="1"/>
</dbReference>
<proteinExistence type="predicted"/>
<dbReference type="PANTHER" id="PTHR43883:SF1">
    <property type="entry name" value="GLUCONOKINASE"/>
    <property type="match status" value="1"/>
</dbReference>
<comment type="caution">
    <text evidence="1">The sequence shown here is derived from an EMBL/GenBank/DDBJ whole genome shotgun (WGS) entry which is preliminary data.</text>
</comment>
<dbReference type="Gene3D" id="3.90.1200.10">
    <property type="match status" value="1"/>
</dbReference>
<evidence type="ECO:0000313" key="1">
    <source>
        <dbReference type="EMBL" id="MBO1317688.1"/>
    </source>
</evidence>
<dbReference type="PANTHER" id="PTHR43883">
    <property type="entry name" value="SLR0207 PROTEIN"/>
    <property type="match status" value="1"/>
</dbReference>
<name>A0A8J7U118_9BACT</name>
<organism evidence="1 2">
    <name type="scientific">Acanthopleuribacter pedis</name>
    <dbReference type="NCBI Taxonomy" id="442870"/>
    <lineage>
        <taxon>Bacteria</taxon>
        <taxon>Pseudomonadati</taxon>
        <taxon>Acidobacteriota</taxon>
        <taxon>Holophagae</taxon>
        <taxon>Acanthopleuribacterales</taxon>
        <taxon>Acanthopleuribacteraceae</taxon>
        <taxon>Acanthopleuribacter</taxon>
    </lineage>
</organism>
<evidence type="ECO:0000313" key="2">
    <source>
        <dbReference type="Proteomes" id="UP000664417"/>
    </source>
</evidence>
<gene>
    <name evidence="1" type="ORF">J3U88_04385</name>
</gene>
<dbReference type="EMBL" id="JAFREP010000003">
    <property type="protein sequence ID" value="MBO1317688.1"/>
    <property type="molecule type" value="Genomic_DNA"/>
</dbReference>
<keyword evidence="2" id="KW-1185">Reference proteome</keyword>
<dbReference type="Proteomes" id="UP000664417">
    <property type="component" value="Unassembled WGS sequence"/>
</dbReference>
<accession>A0A8J7U118</accession>
<dbReference type="InterPro" id="IPR011009">
    <property type="entry name" value="Kinase-like_dom_sf"/>
</dbReference>
<dbReference type="RefSeq" id="WP_207857075.1">
    <property type="nucleotide sequence ID" value="NZ_JAFREP010000003.1"/>
</dbReference>
<dbReference type="InterPro" id="IPR027417">
    <property type="entry name" value="P-loop_NTPase"/>
</dbReference>
<dbReference type="Gene3D" id="3.40.50.300">
    <property type="entry name" value="P-loop containing nucleotide triphosphate hydrolases"/>
    <property type="match status" value="1"/>
</dbReference>
<dbReference type="InterPro" id="IPR052732">
    <property type="entry name" value="Cell-binding_unc_protein"/>
</dbReference>
<dbReference type="AlphaFoldDB" id="A0A8J7U118"/>
<protein>
    <submittedName>
        <fullName evidence="1">AAA family ATPase</fullName>
    </submittedName>
</protein>
<dbReference type="Pfam" id="PF13671">
    <property type="entry name" value="AAA_33"/>
    <property type="match status" value="1"/>
</dbReference>
<dbReference type="SUPFAM" id="SSF52540">
    <property type="entry name" value="P-loop containing nucleoside triphosphate hydrolases"/>
    <property type="match status" value="1"/>
</dbReference>
<reference evidence="1" key="1">
    <citation type="submission" date="2021-03" db="EMBL/GenBank/DDBJ databases">
        <authorList>
            <person name="Wang G."/>
        </authorList>
    </citation>
    <scope>NUCLEOTIDE SEQUENCE</scope>
    <source>
        <strain evidence="1">KCTC 12899</strain>
    </source>
</reference>